<dbReference type="InterPro" id="IPR020635">
    <property type="entry name" value="Tyr_kinase_cat_dom"/>
</dbReference>
<feature type="region of interest" description="Disordered" evidence="16">
    <location>
        <begin position="664"/>
        <end position="712"/>
    </location>
</feature>
<gene>
    <name evidence="18" type="ORF">B0H65DRAFT_87090</name>
</gene>
<feature type="region of interest" description="Disordered" evidence="16">
    <location>
        <begin position="285"/>
        <end position="307"/>
    </location>
</feature>
<dbReference type="PROSITE" id="PS50011">
    <property type="entry name" value="PROTEIN_KINASE_DOM"/>
    <property type="match status" value="1"/>
</dbReference>
<dbReference type="Gene3D" id="1.25.40.20">
    <property type="entry name" value="Ankyrin repeat-containing domain"/>
    <property type="match status" value="1"/>
</dbReference>
<dbReference type="GO" id="GO:0005737">
    <property type="term" value="C:cytoplasm"/>
    <property type="evidence" value="ECO:0007669"/>
    <property type="project" value="TreeGrafter"/>
</dbReference>
<dbReference type="InterPro" id="IPR008266">
    <property type="entry name" value="Tyr_kinase_AS"/>
</dbReference>
<dbReference type="SUPFAM" id="SSF48403">
    <property type="entry name" value="Ankyrin repeat"/>
    <property type="match status" value="1"/>
</dbReference>
<dbReference type="PROSITE" id="PS50297">
    <property type="entry name" value="ANK_REP_REGION"/>
    <property type="match status" value="1"/>
</dbReference>
<evidence type="ECO:0000256" key="14">
    <source>
        <dbReference type="ARBA" id="ARBA00048679"/>
    </source>
</evidence>
<feature type="compositionally biased region" description="Basic and acidic residues" evidence="16">
    <location>
        <begin position="587"/>
        <end position="609"/>
    </location>
</feature>
<keyword evidence="9" id="KW-0418">Kinase</keyword>
<dbReference type="GO" id="GO:0004713">
    <property type="term" value="F:protein tyrosine kinase activity"/>
    <property type="evidence" value="ECO:0007669"/>
    <property type="project" value="InterPro"/>
</dbReference>
<keyword evidence="6" id="KW-0723">Serine/threonine-protein kinase</keyword>
<dbReference type="PROSITE" id="PS50088">
    <property type="entry name" value="ANK_REPEAT"/>
    <property type="match status" value="1"/>
</dbReference>
<keyword evidence="19" id="KW-1185">Reference proteome</keyword>
<dbReference type="SMART" id="SM00219">
    <property type="entry name" value="TyrKc"/>
    <property type="match status" value="1"/>
</dbReference>
<dbReference type="GO" id="GO:0004674">
    <property type="term" value="F:protein serine/threonine kinase activity"/>
    <property type="evidence" value="ECO:0007669"/>
    <property type="project" value="UniProtKB-KW"/>
</dbReference>
<evidence type="ECO:0000313" key="19">
    <source>
        <dbReference type="Proteomes" id="UP001278500"/>
    </source>
</evidence>
<comment type="subunit">
    <text evidence="2">Component of the EKC/KEOPS complex composed of at least BUD32, CGI121, GON7, KAE1 and PCC1; the whole complex dimerizes.</text>
</comment>
<dbReference type="GeneID" id="87868665"/>
<name>A0AAE0JIR7_9PEZI</name>
<dbReference type="AlphaFoldDB" id="A0AAE0JIR7"/>
<dbReference type="SMART" id="SM00248">
    <property type="entry name" value="ANK"/>
    <property type="match status" value="2"/>
</dbReference>
<evidence type="ECO:0000313" key="18">
    <source>
        <dbReference type="EMBL" id="KAK3350415.1"/>
    </source>
</evidence>
<keyword evidence="8" id="KW-0547">Nucleotide-binding</keyword>
<reference evidence="18" key="2">
    <citation type="submission" date="2023-06" db="EMBL/GenBank/DDBJ databases">
        <authorList>
            <consortium name="Lawrence Berkeley National Laboratory"/>
            <person name="Haridas S."/>
            <person name="Hensen N."/>
            <person name="Bonometti L."/>
            <person name="Westerberg I."/>
            <person name="Brannstrom I.O."/>
            <person name="Guillou S."/>
            <person name="Cros-Aarteil S."/>
            <person name="Calhoun S."/>
            <person name="Kuo A."/>
            <person name="Mondo S."/>
            <person name="Pangilinan J."/>
            <person name="Riley R."/>
            <person name="Labutti K."/>
            <person name="Andreopoulos B."/>
            <person name="Lipzen A."/>
            <person name="Chen C."/>
            <person name="Yanf M."/>
            <person name="Daum C."/>
            <person name="Ng V."/>
            <person name="Clum A."/>
            <person name="Steindorff A."/>
            <person name="Ohm R."/>
            <person name="Martin F."/>
            <person name="Silar P."/>
            <person name="Natvig D."/>
            <person name="Lalanne C."/>
            <person name="Gautier V."/>
            <person name="Ament-Velasquez S.L."/>
            <person name="Kruys A."/>
            <person name="Hutchinson M.I."/>
            <person name="Powell A.J."/>
            <person name="Barry K."/>
            <person name="Miller A.N."/>
            <person name="Grigoriev I.V."/>
            <person name="Debuchy R."/>
            <person name="Gladieux P."/>
            <person name="Thoren M.H."/>
            <person name="Johannesson H."/>
        </authorList>
    </citation>
    <scope>NUCLEOTIDE SEQUENCE</scope>
    <source>
        <strain evidence="18">CBS 560.94</strain>
    </source>
</reference>
<evidence type="ECO:0000256" key="3">
    <source>
        <dbReference type="ARBA" id="ARBA00012513"/>
    </source>
</evidence>
<sequence>MVKFNGGTDKDRKRLFIECLGWWTEGKYLNIAMEYLPLGDLRHYLEKNGPLKGNDFKRVIFQVLLGLGFMHEQEYTHRDIAPKNIFIRSCPQPNKPDERLSVVLADFGFSKSVRIKQDVASGVRTTWAYGAPEIQGSQDFWPPQLQEPKNFLTIDMWSLGVTMFELLTRKLPFGDNGADGRDFVKMWDEEEHRWIDPIPKRKWKKVRNDHLPWFVAREVSTTAQKFLYGLWTEFDKRPTPSTAMKHEWFYNKAEFNFPSTYLPGGYQQSDIPDYNDNYTSAYRPGGLARRPINGEDSASHFSGLRRIPGDTQRFGRASIASSVASPAELPDAYVKLEVASPAPPLVASSKASSRSEAESSYHTLVASETSVPGQTARSAARSVPQVVPQNAPRPEPQSVSRNSDVAKPGQDALHICPYTKLYGGERSPFENDKDLTCDENVTFLRKSDLLRHMSEIHAPSSMAVKPIPDYAFTVANTTGGEQQAAVQKLWWNAVYDQQIILMKYLLDKLKFDINMLIYFTSPRGKLKGMALGVTALYYAAFHGNNDMVKFLLSQKADTRPQDGLNLTPELIAVRQRHESTAQLIAEAEAKRKSENRNEAERIKADDRRRQAAGLPTKESVLQEVRQVLHQRLPSSSISPGRNDLGDAKRKDLVTVYQREALNRGIQAQGLKRAPDSDLSDERPPSRPRSSHYDPATTQDLLPDGRPPTPSPAFNMHMTAQLQSQGFGLDPSLEGLGFYDFRPKIEYDGLPYQGDLSLHLATSSFSSGSRYSSPSPMTPPGGFPDGLPAPPMRLGRHSRHSSIGSLAGSLEGFNIGTPTDPNMRTDGLPPTDAEYFNNSTFSSSSWSSNRPLKAMPQQSHHGQHHGGLYGSGHPGYVPRAMMQGQGQGQGQQRGYDYGSRPGSRGQPIDLTKGNDENGNGRGGRTPRARSTTVRVGDRDVEMMDLTGE</sequence>
<keyword evidence="15" id="KW-0040">ANK repeat</keyword>
<protein>
    <recommendedName>
        <fullName evidence="5">EKC/KEOPS complex subunit BUD32</fullName>
        <ecNumber evidence="3">2.7.11.1</ecNumber>
    </recommendedName>
    <alternativeName>
        <fullName evidence="11 12">Atypical Serine/threonine protein kinase BUD32</fullName>
    </alternativeName>
    <alternativeName>
        <fullName evidence="4">EKC/KEOPS complex subunit bud32</fullName>
    </alternativeName>
</protein>
<feature type="compositionally biased region" description="Low complexity" evidence="16">
    <location>
        <begin position="838"/>
        <end position="848"/>
    </location>
</feature>
<dbReference type="Proteomes" id="UP001278500">
    <property type="component" value="Unassembled WGS sequence"/>
</dbReference>
<proteinExistence type="predicted"/>
<comment type="catalytic activity">
    <reaction evidence="13">
        <text>L-threonyl-[protein] + ATP = O-phospho-L-threonyl-[protein] + ADP + H(+)</text>
        <dbReference type="Rhea" id="RHEA:46608"/>
        <dbReference type="Rhea" id="RHEA-COMP:11060"/>
        <dbReference type="Rhea" id="RHEA-COMP:11605"/>
        <dbReference type="ChEBI" id="CHEBI:15378"/>
        <dbReference type="ChEBI" id="CHEBI:30013"/>
        <dbReference type="ChEBI" id="CHEBI:30616"/>
        <dbReference type="ChEBI" id="CHEBI:61977"/>
        <dbReference type="ChEBI" id="CHEBI:456216"/>
        <dbReference type="EC" id="2.7.11.1"/>
    </reaction>
</comment>
<evidence type="ECO:0000256" key="11">
    <source>
        <dbReference type="ARBA" id="ARBA00030980"/>
    </source>
</evidence>
<feature type="region of interest" description="Disordered" evidence="16">
    <location>
        <begin position="838"/>
        <end position="947"/>
    </location>
</feature>
<comment type="function">
    <text evidence="1">Component of the EKC/KEOPS complex that is required for the formation of a threonylcarbamoyl group on adenosine at position 37 (t(6)A37) in tRNAs that read codons beginning with adenine. The complex is probably involved in the transfer of the threonylcarbamoyl moiety of threonylcarbamoyl-AMP (TC-AMP) to the N6 group of A37. BUD32 has ATPase activity in the context of the EKC/KEOPS complex and likely plays a supporting role to the catalytic subunit KAE1. The EKC/KEOPS complex also promotes both telomere uncapping and telomere elongation. The complex is required for efficient recruitment of transcriptional coactivators.</text>
</comment>
<dbReference type="EC" id="2.7.11.1" evidence="3"/>
<evidence type="ECO:0000256" key="10">
    <source>
        <dbReference type="ARBA" id="ARBA00022840"/>
    </source>
</evidence>
<dbReference type="PANTHER" id="PTHR24361">
    <property type="entry name" value="MITOGEN-ACTIVATED KINASE KINASE KINASE"/>
    <property type="match status" value="1"/>
</dbReference>
<evidence type="ECO:0000256" key="8">
    <source>
        <dbReference type="ARBA" id="ARBA00022741"/>
    </source>
</evidence>
<evidence type="ECO:0000256" key="15">
    <source>
        <dbReference type="PROSITE-ProRule" id="PRU00023"/>
    </source>
</evidence>
<evidence type="ECO:0000256" key="7">
    <source>
        <dbReference type="ARBA" id="ARBA00022679"/>
    </source>
</evidence>
<dbReference type="SUPFAM" id="SSF56112">
    <property type="entry name" value="Protein kinase-like (PK-like)"/>
    <property type="match status" value="1"/>
</dbReference>
<dbReference type="EMBL" id="JAUEPP010000002">
    <property type="protein sequence ID" value="KAK3350415.1"/>
    <property type="molecule type" value="Genomic_DNA"/>
</dbReference>
<dbReference type="GO" id="GO:0005524">
    <property type="term" value="F:ATP binding"/>
    <property type="evidence" value="ECO:0007669"/>
    <property type="project" value="UniProtKB-KW"/>
</dbReference>
<feature type="domain" description="Protein kinase" evidence="17">
    <location>
        <begin position="1"/>
        <end position="249"/>
    </location>
</feature>
<dbReference type="RefSeq" id="XP_062683710.1">
    <property type="nucleotide sequence ID" value="XM_062831511.1"/>
</dbReference>
<dbReference type="PROSITE" id="PS00109">
    <property type="entry name" value="PROTEIN_KINASE_TYR"/>
    <property type="match status" value="1"/>
</dbReference>
<feature type="region of interest" description="Disordered" evidence="16">
    <location>
        <begin position="359"/>
        <end position="408"/>
    </location>
</feature>
<evidence type="ECO:0000256" key="12">
    <source>
        <dbReference type="ARBA" id="ARBA00033194"/>
    </source>
</evidence>
<dbReference type="InterPro" id="IPR011009">
    <property type="entry name" value="Kinase-like_dom_sf"/>
</dbReference>
<dbReference type="InterPro" id="IPR002110">
    <property type="entry name" value="Ankyrin_rpt"/>
</dbReference>
<dbReference type="InterPro" id="IPR000719">
    <property type="entry name" value="Prot_kinase_dom"/>
</dbReference>
<evidence type="ECO:0000256" key="1">
    <source>
        <dbReference type="ARBA" id="ARBA00003747"/>
    </source>
</evidence>
<evidence type="ECO:0000256" key="5">
    <source>
        <dbReference type="ARBA" id="ARBA00019973"/>
    </source>
</evidence>
<comment type="caution">
    <text evidence="18">The sequence shown here is derived from an EMBL/GenBank/DDBJ whole genome shotgun (WGS) entry which is preliminary data.</text>
</comment>
<organism evidence="18 19">
    <name type="scientific">Neurospora tetraspora</name>
    <dbReference type="NCBI Taxonomy" id="94610"/>
    <lineage>
        <taxon>Eukaryota</taxon>
        <taxon>Fungi</taxon>
        <taxon>Dikarya</taxon>
        <taxon>Ascomycota</taxon>
        <taxon>Pezizomycotina</taxon>
        <taxon>Sordariomycetes</taxon>
        <taxon>Sordariomycetidae</taxon>
        <taxon>Sordariales</taxon>
        <taxon>Sordariaceae</taxon>
        <taxon>Neurospora</taxon>
    </lineage>
</organism>
<dbReference type="Pfam" id="PF12796">
    <property type="entry name" value="Ank_2"/>
    <property type="match status" value="1"/>
</dbReference>
<reference evidence="18" key="1">
    <citation type="journal article" date="2023" name="Mol. Phylogenet. Evol.">
        <title>Genome-scale phylogeny and comparative genomics of the fungal order Sordariales.</title>
        <authorList>
            <person name="Hensen N."/>
            <person name="Bonometti L."/>
            <person name="Westerberg I."/>
            <person name="Brannstrom I.O."/>
            <person name="Guillou S."/>
            <person name="Cros-Aarteil S."/>
            <person name="Calhoun S."/>
            <person name="Haridas S."/>
            <person name="Kuo A."/>
            <person name="Mondo S."/>
            <person name="Pangilinan J."/>
            <person name="Riley R."/>
            <person name="LaButti K."/>
            <person name="Andreopoulos B."/>
            <person name="Lipzen A."/>
            <person name="Chen C."/>
            <person name="Yan M."/>
            <person name="Daum C."/>
            <person name="Ng V."/>
            <person name="Clum A."/>
            <person name="Steindorff A."/>
            <person name="Ohm R.A."/>
            <person name="Martin F."/>
            <person name="Silar P."/>
            <person name="Natvig D.O."/>
            <person name="Lalanne C."/>
            <person name="Gautier V."/>
            <person name="Ament-Velasquez S.L."/>
            <person name="Kruys A."/>
            <person name="Hutchinson M.I."/>
            <person name="Powell A.J."/>
            <person name="Barry K."/>
            <person name="Miller A.N."/>
            <person name="Grigoriev I.V."/>
            <person name="Debuchy R."/>
            <person name="Gladieux P."/>
            <person name="Hiltunen Thoren M."/>
            <person name="Johannesson H."/>
        </authorList>
    </citation>
    <scope>NUCLEOTIDE SEQUENCE</scope>
    <source>
        <strain evidence="18">CBS 560.94</strain>
    </source>
</reference>
<evidence type="ECO:0000256" key="13">
    <source>
        <dbReference type="ARBA" id="ARBA00047899"/>
    </source>
</evidence>
<evidence type="ECO:0000256" key="9">
    <source>
        <dbReference type="ARBA" id="ARBA00022777"/>
    </source>
</evidence>
<dbReference type="InterPro" id="IPR053235">
    <property type="entry name" value="Ser_Thr_kinase"/>
</dbReference>
<dbReference type="PANTHER" id="PTHR24361:SF433">
    <property type="entry name" value="PROTEIN KINASE DOMAIN-CONTAINING PROTEIN"/>
    <property type="match status" value="1"/>
</dbReference>
<evidence type="ECO:0000259" key="17">
    <source>
        <dbReference type="PROSITE" id="PS50011"/>
    </source>
</evidence>
<evidence type="ECO:0000256" key="16">
    <source>
        <dbReference type="SAM" id="MobiDB-lite"/>
    </source>
</evidence>
<dbReference type="InterPro" id="IPR036770">
    <property type="entry name" value="Ankyrin_rpt-contain_sf"/>
</dbReference>
<feature type="repeat" description="ANK" evidence="15">
    <location>
        <begin position="531"/>
        <end position="563"/>
    </location>
</feature>
<comment type="catalytic activity">
    <reaction evidence="14">
        <text>L-seryl-[protein] + ATP = O-phospho-L-seryl-[protein] + ADP + H(+)</text>
        <dbReference type="Rhea" id="RHEA:17989"/>
        <dbReference type="Rhea" id="RHEA-COMP:9863"/>
        <dbReference type="Rhea" id="RHEA-COMP:11604"/>
        <dbReference type="ChEBI" id="CHEBI:15378"/>
        <dbReference type="ChEBI" id="CHEBI:29999"/>
        <dbReference type="ChEBI" id="CHEBI:30616"/>
        <dbReference type="ChEBI" id="CHEBI:83421"/>
        <dbReference type="ChEBI" id="CHEBI:456216"/>
        <dbReference type="EC" id="2.7.11.1"/>
    </reaction>
</comment>
<keyword evidence="10" id="KW-0067">ATP-binding</keyword>
<dbReference type="Pfam" id="PF00069">
    <property type="entry name" value="Pkinase"/>
    <property type="match status" value="1"/>
</dbReference>
<accession>A0AAE0JIR7</accession>
<feature type="compositionally biased region" description="Polar residues" evidence="16">
    <location>
        <begin position="366"/>
        <end position="377"/>
    </location>
</feature>
<feature type="region of interest" description="Disordered" evidence="16">
    <location>
        <begin position="587"/>
        <end position="621"/>
    </location>
</feature>
<evidence type="ECO:0000256" key="4">
    <source>
        <dbReference type="ARBA" id="ARBA00013948"/>
    </source>
</evidence>
<evidence type="ECO:0000256" key="2">
    <source>
        <dbReference type="ARBA" id="ARBA00011534"/>
    </source>
</evidence>
<dbReference type="Gene3D" id="1.10.510.10">
    <property type="entry name" value="Transferase(Phosphotransferase) domain 1"/>
    <property type="match status" value="1"/>
</dbReference>
<evidence type="ECO:0000256" key="6">
    <source>
        <dbReference type="ARBA" id="ARBA00022527"/>
    </source>
</evidence>
<feature type="compositionally biased region" description="Basic and acidic residues" evidence="16">
    <location>
        <begin position="672"/>
        <end position="684"/>
    </location>
</feature>
<keyword evidence="7" id="KW-0808">Transferase</keyword>